<dbReference type="InterPro" id="IPR013525">
    <property type="entry name" value="ABC2_TM"/>
</dbReference>
<keyword evidence="4 6" id="KW-0472">Membrane</keyword>
<feature type="transmembrane region" description="Helical" evidence="6">
    <location>
        <begin position="209"/>
        <end position="228"/>
    </location>
</feature>
<dbReference type="GO" id="GO:0005319">
    <property type="term" value="F:lipid transporter activity"/>
    <property type="evidence" value="ECO:0007669"/>
    <property type="project" value="TreeGrafter"/>
</dbReference>
<keyword evidence="9" id="KW-1185">Reference proteome</keyword>
<feature type="transmembrane region" description="Helical" evidence="6">
    <location>
        <begin position="174"/>
        <end position="197"/>
    </location>
</feature>
<dbReference type="Gene3D" id="3.40.50.300">
    <property type="entry name" value="P-loop containing nucleotide triphosphate hydrolases"/>
    <property type="match status" value="1"/>
</dbReference>
<feature type="transmembrane region" description="Helical" evidence="6">
    <location>
        <begin position="302"/>
        <end position="323"/>
    </location>
</feature>
<comment type="subcellular location">
    <subcellularLocation>
        <location evidence="1">Membrane</location>
        <topology evidence="1">Multi-pass membrane protein</topology>
    </subcellularLocation>
</comment>
<feature type="transmembrane region" description="Helical" evidence="6">
    <location>
        <begin position="380"/>
        <end position="397"/>
    </location>
</feature>
<feature type="region of interest" description="Disordered" evidence="5">
    <location>
        <begin position="237"/>
        <end position="271"/>
    </location>
</feature>
<evidence type="ECO:0000256" key="1">
    <source>
        <dbReference type="ARBA" id="ARBA00004141"/>
    </source>
</evidence>
<dbReference type="PROSITE" id="PS50893">
    <property type="entry name" value="ABC_TRANSPORTER_2"/>
    <property type="match status" value="1"/>
</dbReference>
<dbReference type="Pfam" id="PF12698">
    <property type="entry name" value="ABC2_membrane_3"/>
    <property type="match status" value="1"/>
</dbReference>
<dbReference type="InterPro" id="IPR003439">
    <property type="entry name" value="ABC_transporter-like_ATP-bd"/>
</dbReference>
<proteinExistence type="predicted"/>
<keyword evidence="2 6" id="KW-0812">Transmembrane</keyword>
<organism evidence="8 9">
    <name type="scientific">Ridgeia piscesae</name>
    <name type="common">Tubeworm</name>
    <dbReference type="NCBI Taxonomy" id="27915"/>
    <lineage>
        <taxon>Eukaryota</taxon>
        <taxon>Metazoa</taxon>
        <taxon>Spiralia</taxon>
        <taxon>Lophotrochozoa</taxon>
        <taxon>Annelida</taxon>
        <taxon>Polychaeta</taxon>
        <taxon>Sedentaria</taxon>
        <taxon>Canalipalpata</taxon>
        <taxon>Sabellida</taxon>
        <taxon>Siboglinidae</taxon>
        <taxon>Ridgeia</taxon>
    </lineage>
</organism>
<keyword evidence="3 6" id="KW-1133">Transmembrane helix</keyword>
<dbReference type="PANTHER" id="PTHR19229:SF250">
    <property type="entry name" value="ABC TRANSPORTER DOMAIN-CONTAINING PROTEIN-RELATED"/>
    <property type="match status" value="1"/>
</dbReference>
<gene>
    <name evidence="8" type="ORF">NP493_1553g00014</name>
</gene>
<accession>A0AAD9NBB4</accession>
<evidence type="ECO:0000256" key="3">
    <source>
        <dbReference type="ARBA" id="ARBA00022989"/>
    </source>
</evidence>
<dbReference type="GO" id="GO:0016887">
    <property type="term" value="F:ATP hydrolysis activity"/>
    <property type="evidence" value="ECO:0007669"/>
    <property type="project" value="InterPro"/>
</dbReference>
<evidence type="ECO:0000256" key="5">
    <source>
        <dbReference type="SAM" id="MobiDB-lite"/>
    </source>
</evidence>
<feature type="domain" description="ABC transporter" evidence="7">
    <location>
        <begin position="468"/>
        <end position="702"/>
    </location>
</feature>
<dbReference type="PANTHER" id="PTHR19229">
    <property type="entry name" value="ATP-BINDING CASSETTE TRANSPORTER SUBFAMILY A ABCA"/>
    <property type="match status" value="1"/>
</dbReference>
<evidence type="ECO:0000256" key="4">
    <source>
        <dbReference type="ARBA" id="ARBA00023136"/>
    </source>
</evidence>
<dbReference type="GO" id="GO:0005524">
    <property type="term" value="F:ATP binding"/>
    <property type="evidence" value="ECO:0007669"/>
    <property type="project" value="InterPro"/>
</dbReference>
<reference evidence="8" key="1">
    <citation type="journal article" date="2023" name="Mol. Biol. Evol.">
        <title>Third-Generation Sequencing Reveals the Adaptive Role of the Epigenome in Three Deep-Sea Polychaetes.</title>
        <authorList>
            <person name="Perez M."/>
            <person name="Aroh O."/>
            <person name="Sun Y."/>
            <person name="Lan Y."/>
            <person name="Juniper S.K."/>
            <person name="Young C.R."/>
            <person name="Angers B."/>
            <person name="Qian P.Y."/>
        </authorList>
    </citation>
    <scope>NUCLEOTIDE SEQUENCE</scope>
    <source>
        <strain evidence="8">R07B-5</strain>
    </source>
</reference>
<evidence type="ECO:0000313" key="8">
    <source>
        <dbReference type="EMBL" id="KAK2161906.1"/>
    </source>
</evidence>
<evidence type="ECO:0000259" key="7">
    <source>
        <dbReference type="PROSITE" id="PS50893"/>
    </source>
</evidence>
<evidence type="ECO:0000256" key="2">
    <source>
        <dbReference type="ARBA" id="ARBA00022692"/>
    </source>
</evidence>
<dbReference type="AlphaFoldDB" id="A0AAD9NBB4"/>
<sequence length="821" mass="91275">MGLRTAYNRQFHSPLVTTVGVSDVSSSLQDAMKPSSYKYTYSYMVAAQFDHNNATDQVRAVAFYNYEAYHTTAISLSLVDNTLLQHFVGAEYSIETQNDHLAPSYSQNIVTKRRVEKPGGLYHSVSESYAGFYMRYLSPALALVTNLCTVYLITERETGARRMQHISCVHPVTYWTTTFVCDFIFYLLSVYLLYVVFYVAGLQCFTDGYNMPFSALIFTLYGFAMLPFSPRVQPPGTATGYSPRVQPPGTAPGYSPRVQPRVQPPGTAPGYSTRVVTRARGISDFIITTLLHNPGENADYSALMYVGLCLMPSFAFTSGLSVYSKNYWLKRRCGTAEQKQKCALQTVHPCCPETCMVLKSCYGYSSNPLSLSHGGVGPHLVGFIVHGVLVSCLLFIFDSCIFHKLWLKLTCTGQDADGYLNANYDLRSSRLRGVDSSELHLHKSVSYGLTRSSKWDMECDIHVSAGAVDLTRLSKTYALSYCRVEEVPTIDRVSFHVSTGNCFGMLGNNGSGKRTIFEVLTGKLHASSGTALIGGYNVRTDDRQYIGYCCLRDSSLEYLTCRETLSMYAVLCGFKNKDVLREVNSLSRFFNLSRDIDKRASELSIGGRQRLRAAVAFIGYPSALLLEQPTAGMDPLVKRYTWTLIGGCRQRGQAVLLSTHDMAEAQMVCTRLGVLRNGRISYDGSHVAMRQSYGPQYFLRMVVHQLEPDRVTALIAQVEDLFPECQSSCLAALLNFTIPRDTDVNWDTVFCFLDQVASDFSVNEFSIGLATVDDCLEQCLMTPDIHTLSEEGLFPASLTHLDTAGSFPLTEGTTESKLYAH</sequence>
<protein>
    <recommendedName>
        <fullName evidence="7">ABC transporter domain-containing protein</fullName>
    </recommendedName>
</protein>
<dbReference type="Pfam" id="PF00005">
    <property type="entry name" value="ABC_tran"/>
    <property type="match status" value="1"/>
</dbReference>
<dbReference type="InterPro" id="IPR027417">
    <property type="entry name" value="P-loop_NTPase"/>
</dbReference>
<comment type="caution">
    <text evidence="8">The sequence shown here is derived from an EMBL/GenBank/DDBJ whole genome shotgun (WGS) entry which is preliminary data.</text>
</comment>
<name>A0AAD9NBB4_RIDPI</name>
<dbReference type="Proteomes" id="UP001209878">
    <property type="component" value="Unassembled WGS sequence"/>
</dbReference>
<dbReference type="EMBL" id="JAODUO010001553">
    <property type="protein sequence ID" value="KAK2161906.1"/>
    <property type="molecule type" value="Genomic_DNA"/>
</dbReference>
<feature type="transmembrane region" description="Helical" evidence="6">
    <location>
        <begin position="136"/>
        <end position="154"/>
    </location>
</feature>
<evidence type="ECO:0000256" key="6">
    <source>
        <dbReference type="SAM" id="Phobius"/>
    </source>
</evidence>
<dbReference type="InterPro" id="IPR026082">
    <property type="entry name" value="ABCA"/>
</dbReference>
<dbReference type="SUPFAM" id="SSF52540">
    <property type="entry name" value="P-loop containing nucleoside triphosphate hydrolases"/>
    <property type="match status" value="1"/>
</dbReference>
<evidence type="ECO:0000313" key="9">
    <source>
        <dbReference type="Proteomes" id="UP001209878"/>
    </source>
</evidence>
<dbReference type="GO" id="GO:0016020">
    <property type="term" value="C:membrane"/>
    <property type="evidence" value="ECO:0007669"/>
    <property type="project" value="UniProtKB-SubCell"/>
</dbReference>
<dbReference type="GO" id="GO:0140359">
    <property type="term" value="F:ABC-type transporter activity"/>
    <property type="evidence" value="ECO:0007669"/>
    <property type="project" value="InterPro"/>
</dbReference>